<accession>A0A182WKJ7</accession>
<evidence type="ECO:0000256" key="2">
    <source>
        <dbReference type="ARBA" id="ARBA00008061"/>
    </source>
</evidence>
<dbReference type="FunFam" id="3.90.400.10:FF:000001">
    <property type="entry name" value="Maltase A3, isoform A"/>
    <property type="match status" value="1"/>
</dbReference>
<keyword evidence="6" id="KW-0325">Glycoprotein</keyword>
<evidence type="ECO:0000256" key="5">
    <source>
        <dbReference type="ARBA" id="ARBA00022801"/>
    </source>
</evidence>
<evidence type="ECO:0000256" key="4">
    <source>
        <dbReference type="ARBA" id="ARBA00022729"/>
    </source>
</evidence>
<dbReference type="GO" id="GO:0004558">
    <property type="term" value="F:alpha-1,4-glucosidase activity"/>
    <property type="evidence" value="ECO:0007669"/>
    <property type="project" value="UniProtKB-EC"/>
</dbReference>
<comment type="catalytic activity">
    <reaction evidence="1">
        <text>Hydrolysis of terminal, non-reducing (1-&gt;4)-linked alpha-D-glucose residues with release of alpha-D-glucose.</text>
        <dbReference type="EC" id="3.2.1.20"/>
    </reaction>
</comment>
<keyword evidence="5" id="KW-0378">Hydrolase</keyword>
<evidence type="ECO:0000256" key="9">
    <source>
        <dbReference type="SAM" id="SignalP"/>
    </source>
</evidence>
<dbReference type="PANTHER" id="PTHR10357">
    <property type="entry name" value="ALPHA-AMYLASE FAMILY MEMBER"/>
    <property type="match status" value="1"/>
</dbReference>
<dbReference type="Gene3D" id="3.20.20.80">
    <property type="entry name" value="Glycosidases"/>
    <property type="match status" value="1"/>
</dbReference>
<evidence type="ECO:0000256" key="6">
    <source>
        <dbReference type="ARBA" id="ARBA00023180"/>
    </source>
</evidence>
<keyword evidence="4 9" id="KW-0732">Signal</keyword>
<feature type="transmembrane region" description="Helical" evidence="8">
    <location>
        <begin position="596"/>
        <end position="614"/>
    </location>
</feature>
<evidence type="ECO:0000313" key="11">
    <source>
        <dbReference type="EnsemblMetazoa" id="AMIN010925-PA"/>
    </source>
</evidence>
<feature type="chain" id="PRO_5008141526" description="alpha-glucosidase" evidence="9">
    <location>
        <begin position="25"/>
        <end position="615"/>
    </location>
</feature>
<dbReference type="STRING" id="112268.A0A182WKJ7"/>
<reference evidence="12" key="1">
    <citation type="submission" date="2013-03" db="EMBL/GenBank/DDBJ databases">
        <title>The Genome Sequence of Anopheles minimus MINIMUS1.</title>
        <authorList>
            <consortium name="The Broad Institute Genomics Platform"/>
            <person name="Neafsey D.E."/>
            <person name="Walton C."/>
            <person name="Walker B."/>
            <person name="Young S.K."/>
            <person name="Zeng Q."/>
            <person name="Gargeya S."/>
            <person name="Fitzgerald M."/>
            <person name="Haas B."/>
            <person name="Abouelleil A."/>
            <person name="Allen A.W."/>
            <person name="Alvarado L."/>
            <person name="Arachchi H.M."/>
            <person name="Berlin A.M."/>
            <person name="Chapman S.B."/>
            <person name="Gainer-Dewar J."/>
            <person name="Goldberg J."/>
            <person name="Griggs A."/>
            <person name="Gujja S."/>
            <person name="Hansen M."/>
            <person name="Howarth C."/>
            <person name="Imamovic A."/>
            <person name="Ireland A."/>
            <person name="Larimer J."/>
            <person name="McCowan C."/>
            <person name="Murphy C."/>
            <person name="Pearson M."/>
            <person name="Poon T.W."/>
            <person name="Priest M."/>
            <person name="Roberts A."/>
            <person name="Saif S."/>
            <person name="Shea T."/>
            <person name="Sisk P."/>
            <person name="Sykes S."/>
            <person name="Wortman J."/>
            <person name="Nusbaum C."/>
            <person name="Birren B."/>
        </authorList>
    </citation>
    <scope>NUCLEOTIDE SEQUENCE [LARGE SCALE GENOMIC DNA]</scope>
    <source>
        <strain evidence="12">MINIMUS1</strain>
    </source>
</reference>
<organism evidence="11 12">
    <name type="scientific">Anopheles minimus</name>
    <dbReference type="NCBI Taxonomy" id="112268"/>
    <lineage>
        <taxon>Eukaryota</taxon>
        <taxon>Metazoa</taxon>
        <taxon>Ecdysozoa</taxon>
        <taxon>Arthropoda</taxon>
        <taxon>Hexapoda</taxon>
        <taxon>Insecta</taxon>
        <taxon>Pterygota</taxon>
        <taxon>Neoptera</taxon>
        <taxon>Endopterygota</taxon>
        <taxon>Diptera</taxon>
        <taxon>Nematocera</taxon>
        <taxon>Culicoidea</taxon>
        <taxon>Culicidae</taxon>
        <taxon>Anophelinae</taxon>
        <taxon>Anopheles</taxon>
    </lineage>
</organism>
<dbReference type="EnsemblMetazoa" id="AMIN010925-RA">
    <property type="protein sequence ID" value="AMIN010925-PA"/>
    <property type="gene ID" value="AMIN010925"/>
</dbReference>
<dbReference type="InterPro" id="IPR045857">
    <property type="entry name" value="O16G_dom_2"/>
</dbReference>
<evidence type="ECO:0000313" key="12">
    <source>
        <dbReference type="Proteomes" id="UP000075920"/>
    </source>
</evidence>
<evidence type="ECO:0000259" key="10">
    <source>
        <dbReference type="SMART" id="SM00642"/>
    </source>
</evidence>
<evidence type="ECO:0000256" key="8">
    <source>
        <dbReference type="SAM" id="Phobius"/>
    </source>
</evidence>
<keyword evidence="8" id="KW-1133">Transmembrane helix</keyword>
<keyword evidence="7" id="KW-0326">Glycosidase</keyword>
<evidence type="ECO:0000256" key="7">
    <source>
        <dbReference type="ARBA" id="ARBA00023295"/>
    </source>
</evidence>
<dbReference type="AlphaFoldDB" id="A0A182WKJ7"/>
<dbReference type="SUPFAM" id="SSF51445">
    <property type="entry name" value="(Trans)glycosidases"/>
    <property type="match status" value="1"/>
</dbReference>
<dbReference type="CDD" id="cd11328">
    <property type="entry name" value="AmyAc_maltase"/>
    <property type="match status" value="1"/>
</dbReference>
<comment type="similarity">
    <text evidence="2">Belongs to the glycosyl hydrolase 13 family.</text>
</comment>
<dbReference type="VEuPathDB" id="VectorBase:AMIN010925"/>
<proteinExistence type="inferred from homology"/>
<dbReference type="InterPro" id="IPR006047">
    <property type="entry name" value="GH13_cat_dom"/>
</dbReference>
<dbReference type="GO" id="GO:0005975">
    <property type="term" value="P:carbohydrate metabolic process"/>
    <property type="evidence" value="ECO:0007669"/>
    <property type="project" value="InterPro"/>
</dbReference>
<dbReference type="EC" id="3.2.1.20" evidence="3"/>
<evidence type="ECO:0000256" key="3">
    <source>
        <dbReference type="ARBA" id="ARBA00012741"/>
    </source>
</evidence>
<reference evidence="11" key="2">
    <citation type="submission" date="2020-05" db="UniProtKB">
        <authorList>
            <consortium name="EnsemblMetazoa"/>
        </authorList>
    </citation>
    <scope>IDENTIFICATION</scope>
    <source>
        <strain evidence="11">MINIMUS1</strain>
    </source>
</reference>
<dbReference type="Gene3D" id="3.90.400.10">
    <property type="entry name" value="Oligo-1,6-glucosidase, Domain 2"/>
    <property type="match status" value="1"/>
</dbReference>
<keyword evidence="8" id="KW-0812">Transmembrane</keyword>
<dbReference type="PANTHER" id="PTHR10357:SF179">
    <property type="entry name" value="NEUTRAL AND BASIC AMINO ACID TRANSPORT PROTEIN RBAT"/>
    <property type="match status" value="1"/>
</dbReference>
<feature type="signal peptide" evidence="9">
    <location>
        <begin position="1"/>
        <end position="24"/>
    </location>
</feature>
<keyword evidence="8" id="KW-0472">Membrane</keyword>
<keyword evidence="12" id="KW-1185">Reference proteome</keyword>
<feature type="domain" description="Glycosyl hydrolase family 13 catalytic" evidence="10">
    <location>
        <begin position="40"/>
        <end position="436"/>
    </location>
</feature>
<sequence>MVSWKIYFIVSTVCISASEHLGQAQETPDTDWWKTAVLYQIYPRSFYDTDGDGVGDIRGVTAKLQYLKDTGIDATWLSPIFKSPQRDFGYDVSDFLEVDPLFGTNSDLEELFAEAQKLGLKIVLDFVPNHSSNEHWWFKQSELGVEPYRDYYVWHPGKPVPGQARPEVPNNWNSVFYGSAWEWSEIRQEYYLHQFEVGQPDLNYRNPKVVEEFDNILRFWMERGASGFRVDAINHMIEDALFRDEPINDPSDPLSYGYTHHIYTNNLLETYDVIGHWRKVIDEFVEQSGSDTIIMLTEAYTSLDMLLRFYQSDDGSEQRAHFPFNFVLLGELNGNSNARDFKYVIDRWLENLPRGKVTNWVLGNHDQPRVGSRYGEERIDAMNIMLMTLPGVAVTYNGEEIGMVDYRDMSWEDSLDPQGCNVGPEEYKWKSRDPQRTPFQWDDTFNAGFSVANKTWLPVYPYYRQNNLRKQLESDWSHYRVYTEAVKLRRHRVFREGSFRSKALSEHVFGFVRYLRGDSNDSSFFVVIINLSDVVSEIDLLDLYDFTEMRVFLVGTESRYKINQRMNSSQLLIGPYESIILGYDASSSTGTVMGCFKLILMSFLIAGILMNYMYR</sequence>
<evidence type="ECO:0000256" key="1">
    <source>
        <dbReference type="ARBA" id="ARBA00001657"/>
    </source>
</evidence>
<dbReference type="Proteomes" id="UP000075920">
    <property type="component" value="Unassembled WGS sequence"/>
</dbReference>
<dbReference type="SMART" id="SM00642">
    <property type="entry name" value="Aamy"/>
    <property type="match status" value="1"/>
</dbReference>
<dbReference type="InterPro" id="IPR017853">
    <property type="entry name" value="GH"/>
</dbReference>
<protein>
    <recommendedName>
        <fullName evidence="3">alpha-glucosidase</fullName>
        <ecNumber evidence="3">3.2.1.20</ecNumber>
    </recommendedName>
</protein>
<name>A0A182WKJ7_9DIPT</name>
<dbReference type="Pfam" id="PF00128">
    <property type="entry name" value="Alpha-amylase"/>
    <property type="match status" value="1"/>
</dbReference>